<comment type="caution">
    <text evidence="2">The sequence shown here is derived from an EMBL/GenBank/DDBJ whole genome shotgun (WGS) entry which is preliminary data.</text>
</comment>
<keyword evidence="1" id="KW-1133">Transmembrane helix</keyword>
<name>F9DEF1_9BACT</name>
<sequence length="43" mass="5171">MSEIAETYIHNNTDILNRKDGYLMIIFSFSFIDYILLHNYNKV</sequence>
<feature type="transmembrane region" description="Helical" evidence="1">
    <location>
        <begin position="21"/>
        <end position="40"/>
    </location>
</feature>
<accession>F9DEF1</accession>
<keyword evidence="1" id="KW-0812">Transmembrane</keyword>
<evidence type="ECO:0000313" key="3">
    <source>
        <dbReference type="Proteomes" id="UP000004123"/>
    </source>
</evidence>
<keyword evidence="1" id="KW-0472">Membrane</keyword>
<reference evidence="2 3" key="1">
    <citation type="submission" date="2011-04" db="EMBL/GenBank/DDBJ databases">
        <authorList>
            <person name="Muzny D."/>
            <person name="Qin X."/>
            <person name="Deng J."/>
            <person name="Jiang H."/>
            <person name="Liu Y."/>
            <person name="Qu J."/>
            <person name="Song X.-Z."/>
            <person name="Zhang L."/>
            <person name="Thornton R."/>
            <person name="Coyle M."/>
            <person name="Francisco L."/>
            <person name="Jackson L."/>
            <person name="Javaid M."/>
            <person name="Korchina V."/>
            <person name="Kovar C."/>
            <person name="Mata R."/>
            <person name="Mathew T."/>
            <person name="Ngo R."/>
            <person name="Nguyen L."/>
            <person name="Nguyen N."/>
            <person name="Okwuonu G."/>
            <person name="Ongeri F."/>
            <person name="Pham C."/>
            <person name="Simmons D."/>
            <person name="Wilczek-Boney K."/>
            <person name="Hale W."/>
            <person name="Jakkamsetti A."/>
            <person name="Pham P."/>
            <person name="Ruth R."/>
            <person name="San Lucas F."/>
            <person name="Warren J."/>
            <person name="Zhang J."/>
            <person name="Zhao Z."/>
            <person name="Zhou C."/>
            <person name="Zhu D."/>
            <person name="Lee S."/>
            <person name="Bess C."/>
            <person name="Blankenburg K."/>
            <person name="Forbes L."/>
            <person name="Fu Q."/>
            <person name="Gubbala S."/>
            <person name="Hirani K."/>
            <person name="Jayaseelan J.C."/>
            <person name="Lara F."/>
            <person name="Munidasa M."/>
            <person name="Palculict T."/>
            <person name="Patil S."/>
            <person name="Pu L.-L."/>
            <person name="Saada N."/>
            <person name="Tang L."/>
            <person name="Weissenberger G."/>
            <person name="Zhu Y."/>
            <person name="Hemphill L."/>
            <person name="Shang Y."/>
            <person name="Youmans B."/>
            <person name="Ayvaz T."/>
            <person name="Ross M."/>
            <person name="Santibanez J."/>
            <person name="Aqrawi P."/>
            <person name="Gross S."/>
            <person name="Joshi V."/>
            <person name="Fowler G."/>
            <person name="Nazareth L."/>
            <person name="Reid J."/>
            <person name="Worley K."/>
            <person name="Petrosino J."/>
            <person name="Highlander S."/>
            <person name="Gibbs R."/>
        </authorList>
    </citation>
    <scope>NUCLEOTIDE SEQUENCE [LARGE SCALE GENOMIC DNA]</scope>
    <source>
        <strain evidence="2 3">ATCC 700821</strain>
    </source>
</reference>
<protein>
    <submittedName>
        <fullName evidence="2">Uncharacterized protein</fullName>
    </submittedName>
</protein>
<dbReference type="STRING" id="997353.HMPREF9144_0041"/>
<gene>
    <name evidence="2" type="ORF">HMPREF9144_0041</name>
</gene>
<proteinExistence type="predicted"/>
<dbReference type="HOGENOM" id="CLU_3237789_0_0_10"/>
<dbReference type="EMBL" id="AFPY01000001">
    <property type="protein sequence ID" value="EGQ23270.1"/>
    <property type="molecule type" value="Genomic_DNA"/>
</dbReference>
<evidence type="ECO:0000313" key="2">
    <source>
        <dbReference type="EMBL" id="EGQ23270.1"/>
    </source>
</evidence>
<organism evidence="2 3">
    <name type="scientific">Prevotella pallens ATCC 700821</name>
    <dbReference type="NCBI Taxonomy" id="997353"/>
    <lineage>
        <taxon>Bacteria</taxon>
        <taxon>Pseudomonadati</taxon>
        <taxon>Bacteroidota</taxon>
        <taxon>Bacteroidia</taxon>
        <taxon>Bacteroidales</taxon>
        <taxon>Prevotellaceae</taxon>
        <taxon>Prevotella</taxon>
    </lineage>
</organism>
<dbReference type="AlphaFoldDB" id="F9DEF1"/>
<evidence type="ECO:0000256" key="1">
    <source>
        <dbReference type="SAM" id="Phobius"/>
    </source>
</evidence>
<dbReference type="Proteomes" id="UP000004123">
    <property type="component" value="Unassembled WGS sequence"/>
</dbReference>